<dbReference type="InterPro" id="IPR017938">
    <property type="entry name" value="Riboflavin_synthase-like_b-brl"/>
</dbReference>
<feature type="domain" description="FAD-binding FR-type" evidence="4">
    <location>
        <begin position="1"/>
        <end position="90"/>
    </location>
</feature>
<sequence length="227" mass="25108">METRLARTLVLDVPGWSGHAPGQHVDVRLTAEDGYTAQRSYSVASPSAQDQVELTVQRVQGGEVSTYLTEIMLPGDQLEIRGPLGGWFQWTARIRGPVLLVGGGSGVVPLMAMLRERVRSDSSSPFRLIYSARTPDHIIYTSELHQMGQTHPDIQISRLYTRSGLPDDTREPGRLRIEDLPPPGNEITEGPSRVYVCGPTGFVEHAARLLVDRGYRSSDIRTERFGS</sequence>
<keyword evidence="2" id="KW-0001">2Fe-2S</keyword>
<dbReference type="GO" id="GO:0051537">
    <property type="term" value="F:2 iron, 2 sulfur cluster binding"/>
    <property type="evidence" value="ECO:0007669"/>
    <property type="project" value="UniProtKB-KW"/>
</dbReference>
<gene>
    <name evidence="5" type="ORF">FHS12_003804</name>
</gene>
<dbReference type="PROSITE" id="PS51384">
    <property type="entry name" value="FAD_FR"/>
    <property type="match status" value="1"/>
</dbReference>
<comment type="caution">
    <text evidence="5">The sequence shown here is derived from an EMBL/GenBank/DDBJ whole genome shotgun (WGS) entry which is preliminary data.</text>
</comment>
<dbReference type="CDD" id="cd06217">
    <property type="entry name" value="FNR_iron_sulfur_binding_3"/>
    <property type="match status" value="1"/>
</dbReference>
<organism evidence="5 6">
    <name type="scientific">Nocardioides albus</name>
    <dbReference type="NCBI Taxonomy" id="1841"/>
    <lineage>
        <taxon>Bacteria</taxon>
        <taxon>Bacillati</taxon>
        <taxon>Actinomycetota</taxon>
        <taxon>Actinomycetes</taxon>
        <taxon>Propionibacteriales</taxon>
        <taxon>Nocardioidaceae</taxon>
        <taxon>Nocardioides</taxon>
    </lineage>
</organism>
<proteinExistence type="predicted"/>
<dbReference type="SUPFAM" id="SSF63380">
    <property type="entry name" value="Riboflavin synthase domain-like"/>
    <property type="match status" value="1"/>
</dbReference>
<dbReference type="InterPro" id="IPR008333">
    <property type="entry name" value="Cbr1-like_FAD-bd_dom"/>
</dbReference>
<dbReference type="InterPro" id="IPR017927">
    <property type="entry name" value="FAD-bd_FR_type"/>
</dbReference>
<dbReference type="InterPro" id="IPR039261">
    <property type="entry name" value="FNR_nucleotide-bd"/>
</dbReference>
<accession>A0A7W5A6Y7</accession>
<dbReference type="EMBL" id="JACHXG010000008">
    <property type="protein sequence ID" value="MBB3090842.1"/>
    <property type="molecule type" value="Genomic_DNA"/>
</dbReference>
<dbReference type="PANTHER" id="PTHR47354">
    <property type="entry name" value="NADH OXIDOREDUCTASE HCR"/>
    <property type="match status" value="1"/>
</dbReference>
<dbReference type="PRINTS" id="PR00406">
    <property type="entry name" value="CYTB5RDTASE"/>
</dbReference>
<keyword evidence="6" id="KW-1185">Reference proteome</keyword>
<keyword evidence="2" id="KW-0408">Iron</keyword>
<evidence type="ECO:0000256" key="2">
    <source>
        <dbReference type="ARBA" id="ARBA00022714"/>
    </source>
</evidence>
<name>A0A7W5A6Y7_9ACTN</name>
<dbReference type="SUPFAM" id="SSF52343">
    <property type="entry name" value="Ferredoxin reductase-like, C-terminal NADP-linked domain"/>
    <property type="match status" value="1"/>
</dbReference>
<dbReference type="RefSeq" id="WP_229788880.1">
    <property type="nucleotide sequence ID" value="NZ_BMQT01000010.1"/>
</dbReference>
<dbReference type="PANTHER" id="PTHR47354:SF5">
    <property type="entry name" value="PROTEIN RFBI"/>
    <property type="match status" value="1"/>
</dbReference>
<dbReference type="Gene3D" id="3.40.50.80">
    <property type="entry name" value="Nucleotide-binding domain of ferredoxin-NADP reductase (FNR) module"/>
    <property type="match status" value="1"/>
</dbReference>
<dbReference type="InterPro" id="IPR001709">
    <property type="entry name" value="Flavoprot_Pyr_Nucl_cyt_Rdtase"/>
</dbReference>
<comment type="cofactor">
    <cofactor evidence="1">
        <name>FAD</name>
        <dbReference type="ChEBI" id="CHEBI:57692"/>
    </cofactor>
</comment>
<dbReference type="InterPro" id="IPR001433">
    <property type="entry name" value="OxRdtase_FAD/NAD-bd"/>
</dbReference>
<dbReference type="Pfam" id="PF00175">
    <property type="entry name" value="NAD_binding_1"/>
    <property type="match status" value="1"/>
</dbReference>
<dbReference type="PRINTS" id="PR00371">
    <property type="entry name" value="FPNCR"/>
</dbReference>
<dbReference type="GO" id="GO:0016491">
    <property type="term" value="F:oxidoreductase activity"/>
    <property type="evidence" value="ECO:0007669"/>
    <property type="project" value="InterPro"/>
</dbReference>
<dbReference type="Pfam" id="PF00970">
    <property type="entry name" value="FAD_binding_6"/>
    <property type="match status" value="1"/>
</dbReference>
<dbReference type="AlphaFoldDB" id="A0A7W5A6Y7"/>
<evidence type="ECO:0000313" key="6">
    <source>
        <dbReference type="Proteomes" id="UP000577707"/>
    </source>
</evidence>
<reference evidence="5 6" key="1">
    <citation type="submission" date="2020-08" db="EMBL/GenBank/DDBJ databases">
        <title>Genomic Encyclopedia of Type Strains, Phase III (KMG-III): the genomes of soil and plant-associated and newly described type strains.</title>
        <authorList>
            <person name="Whitman W."/>
        </authorList>
    </citation>
    <scope>NUCLEOTIDE SEQUENCE [LARGE SCALE GENOMIC DNA]</scope>
    <source>
        <strain evidence="5 6">CECT 3302</strain>
    </source>
</reference>
<evidence type="ECO:0000259" key="4">
    <source>
        <dbReference type="PROSITE" id="PS51384"/>
    </source>
</evidence>
<dbReference type="Proteomes" id="UP000577707">
    <property type="component" value="Unassembled WGS sequence"/>
</dbReference>
<dbReference type="Gene3D" id="2.40.30.10">
    <property type="entry name" value="Translation factors"/>
    <property type="match status" value="1"/>
</dbReference>
<dbReference type="InterPro" id="IPR050415">
    <property type="entry name" value="MRET"/>
</dbReference>
<evidence type="ECO:0000256" key="3">
    <source>
        <dbReference type="ARBA" id="ARBA00023014"/>
    </source>
</evidence>
<keyword evidence="3" id="KW-0411">Iron-sulfur</keyword>
<protein>
    <submittedName>
        <fullName evidence="5">Ferredoxin-NADP reductase</fullName>
    </submittedName>
</protein>
<evidence type="ECO:0000313" key="5">
    <source>
        <dbReference type="EMBL" id="MBB3090842.1"/>
    </source>
</evidence>
<evidence type="ECO:0000256" key="1">
    <source>
        <dbReference type="ARBA" id="ARBA00001974"/>
    </source>
</evidence>
<keyword evidence="2" id="KW-0479">Metal-binding</keyword>